<sequence length="658" mass="74609">MDGCGMAQLSTELILLTIESLIPSNPPVAYRPSDEVTKTLISCSLVCKGVSTTALRLLRAHCLFLDSFDRLELVASQQQPQSKIPAGLFLSPFPDYSIDAPAVVRSIGLLFETFKAQLTRVVVDAPFRYMDSASDVNGVRTDLRRAFMGLTGMEEFCSVRDELYLRAEWADPEVWCSWPCLARLALYNVDVTSPSFLAGFAKSQSLTHLVITRSDGLEELVEYSDWQPLMPRLRRVLIVNTRPGHLSRPPFDQQRWEGSFLERLWSANEERLTAASDSPGDALGDFLVRINVPVPVGREDEDIDVCQEWVRNRVIDGSLWNYPGSSIMTSIGVLLVFALAAHFRTPHLFTFTTSLPSPPHFFTFTHQAATTLRWLSQPKLIMTGAALDYNGIGQRVRGEIEAKLLPKFDAAEKDIYDRDIISLGMEDSRGSCLASKERSFLDNLQSKVTRWTEAKKRERDEKDKEADEAIEQKRIKLLNDSTTLEQALKDQYRKKEQELKDQFRQREEDWENSYRQKAHDLEEQHREMKQKLGDEVQKLTEERWGVDLKSHLHALVATGKDVYLQLSTIDFSAKSPEFEARILTEFKMFRGEFMDQANKTCISPFVSGEATEDGAVITGVEEPSTGCTYLRGSEQLVNGGEEGLNIELEYNDHTRHDV</sequence>
<name>A0ACC1MM77_9HYPO</name>
<evidence type="ECO:0000313" key="2">
    <source>
        <dbReference type="Proteomes" id="UP001143910"/>
    </source>
</evidence>
<evidence type="ECO:0000313" key="1">
    <source>
        <dbReference type="EMBL" id="KAJ2967741.1"/>
    </source>
</evidence>
<keyword evidence="2" id="KW-1185">Reference proteome</keyword>
<reference evidence="1" key="1">
    <citation type="submission" date="2022-08" db="EMBL/GenBank/DDBJ databases">
        <title>Genome Sequence of Lecanicillium fungicola.</title>
        <authorList>
            <person name="Buettner E."/>
        </authorList>
    </citation>
    <scope>NUCLEOTIDE SEQUENCE</scope>
    <source>
        <strain evidence="1">Babe33</strain>
    </source>
</reference>
<organism evidence="1 2">
    <name type="scientific">Zarea fungicola</name>
    <dbReference type="NCBI Taxonomy" id="93591"/>
    <lineage>
        <taxon>Eukaryota</taxon>
        <taxon>Fungi</taxon>
        <taxon>Dikarya</taxon>
        <taxon>Ascomycota</taxon>
        <taxon>Pezizomycotina</taxon>
        <taxon>Sordariomycetes</taxon>
        <taxon>Hypocreomycetidae</taxon>
        <taxon>Hypocreales</taxon>
        <taxon>Cordycipitaceae</taxon>
        <taxon>Zarea</taxon>
    </lineage>
</organism>
<gene>
    <name evidence="1" type="ORF">NQ176_g9518</name>
</gene>
<dbReference type="Proteomes" id="UP001143910">
    <property type="component" value="Unassembled WGS sequence"/>
</dbReference>
<proteinExistence type="predicted"/>
<protein>
    <submittedName>
        <fullName evidence="1">Uncharacterized protein</fullName>
    </submittedName>
</protein>
<accession>A0ACC1MM77</accession>
<dbReference type="EMBL" id="JANJQO010002202">
    <property type="protein sequence ID" value="KAJ2967741.1"/>
    <property type="molecule type" value="Genomic_DNA"/>
</dbReference>
<comment type="caution">
    <text evidence="1">The sequence shown here is derived from an EMBL/GenBank/DDBJ whole genome shotgun (WGS) entry which is preliminary data.</text>
</comment>